<evidence type="ECO:0000256" key="1">
    <source>
        <dbReference type="ARBA" id="ARBA00000832"/>
    </source>
</evidence>
<dbReference type="CDD" id="cd01400">
    <property type="entry name" value="6PGL"/>
    <property type="match status" value="1"/>
</dbReference>
<evidence type="ECO:0000256" key="3">
    <source>
        <dbReference type="ARBA" id="ARBA00004961"/>
    </source>
</evidence>
<dbReference type="EMBL" id="AACDUL010000006">
    <property type="protein sequence ID" value="EAK1509458.1"/>
    <property type="molecule type" value="Genomic_DNA"/>
</dbReference>
<dbReference type="RefSeq" id="WP_002813898.1">
    <property type="nucleotide sequence ID" value="NZ_AP028407.1"/>
</dbReference>
<dbReference type="GO" id="GO:0017057">
    <property type="term" value="F:6-phosphogluconolactonase activity"/>
    <property type="evidence" value="ECO:0007669"/>
    <property type="project" value="UniProtKB-UniRule"/>
</dbReference>
<accession>A0A0K1GZF8</accession>
<dbReference type="EMBL" id="KT001110">
    <property type="protein sequence ID" value="AKT72613.1"/>
    <property type="molecule type" value="Genomic_DNA"/>
</dbReference>
<evidence type="ECO:0000313" key="14">
    <source>
        <dbReference type="Proteomes" id="UP000361993"/>
    </source>
</evidence>
<evidence type="ECO:0000313" key="13">
    <source>
        <dbReference type="EMBL" id="EAK1509458.1"/>
    </source>
</evidence>
<evidence type="ECO:0000313" key="9">
    <source>
        <dbReference type="EMBL" id="AKT72564.1"/>
    </source>
</evidence>
<dbReference type="InterPro" id="IPR006148">
    <property type="entry name" value="Glc/Gal-6P_isomerase"/>
</dbReference>
<dbReference type="NCBIfam" id="TIGR01198">
    <property type="entry name" value="pgl"/>
    <property type="match status" value="1"/>
</dbReference>
<dbReference type="EMBL" id="KT001108">
    <property type="protein sequence ID" value="AKT72583.1"/>
    <property type="molecule type" value="Genomic_DNA"/>
</dbReference>
<evidence type="ECO:0000313" key="11">
    <source>
        <dbReference type="EMBL" id="AKT72601.1"/>
    </source>
</evidence>
<comment type="similarity">
    <text evidence="4 7">Belongs to the glucosamine/galactosamine-6-phosphate isomerase family. 6-phosphogluconolactonase subfamily.</text>
</comment>
<dbReference type="GO" id="GO:0006098">
    <property type="term" value="P:pentose-phosphate shunt"/>
    <property type="evidence" value="ECO:0007669"/>
    <property type="project" value="UniProtKB-UniPathway"/>
</dbReference>
<evidence type="ECO:0000256" key="4">
    <source>
        <dbReference type="ARBA" id="ARBA00010662"/>
    </source>
</evidence>
<evidence type="ECO:0000256" key="7">
    <source>
        <dbReference type="RuleBase" id="RU365095"/>
    </source>
</evidence>
<dbReference type="PANTHER" id="PTHR11054:SF0">
    <property type="entry name" value="6-PHOSPHOGLUCONOLACTONASE"/>
    <property type="match status" value="1"/>
</dbReference>
<keyword evidence="7 13" id="KW-0378">Hydrolase</keyword>
<dbReference type="GO" id="GO:0005975">
    <property type="term" value="P:carbohydrate metabolic process"/>
    <property type="evidence" value="ECO:0007669"/>
    <property type="project" value="UniProtKB-UniRule"/>
</dbReference>
<dbReference type="EMBL" id="KT001109">
    <property type="protein sequence ID" value="AKT72601.1"/>
    <property type="molecule type" value="Genomic_DNA"/>
</dbReference>
<dbReference type="Gene3D" id="3.40.50.1360">
    <property type="match status" value="1"/>
</dbReference>
<evidence type="ECO:0000256" key="2">
    <source>
        <dbReference type="ARBA" id="ARBA00002681"/>
    </source>
</evidence>
<dbReference type="Pfam" id="PF01182">
    <property type="entry name" value="Glucosamine_iso"/>
    <property type="match status" value="1"/>
</dbReference>
<gene>
    <name evidence="7 10" type="primary">pgl</name>
    <name evidence="11" type="ORF">CH143_00034</name>
    <name evidence="9" type="ORF">CHW467_00035</name>
    <name evidence="10" type="ORF">CHW470_00036</name>
    <name evidence="12" type="ORF">CHW475_01851</name>
    <name evidence="13" type="ORF">CJD00_04105</name>
</gene>
<comment type="function">
    <text evidence="2 7">Hydrolysis of 6-phosphogluconolactone to 6-phosphogluconate.</text>
</comment>
<reference evidence="13 14" key="2">
    <citation type="submission" date="2018-05" db="EMBL/GenBank/DDBJ databases">
        <authorList>
            <consortium name="GenomeTrakr network: Whole genome sequencing for foodborne pathogen traceback"/>
        </authorList>
    </citation>
    <scope>NUCLEOTIDE SEQUENCE [LARGE SCALE GENOMIC DNA]</scope>
    <source>
        <strain evidence="13 14">NC_C6016</strain>
    </source>
</reference>
<evidence type="ECO:0000256" key="5">
    <source>
        <dbReference type="ARBA" id="ARBA00013198"/>
    </source>
</evidence>
<proteinExistence type="inferred from homology"/>
<organism evidence="10">
    <name type="scientific">Campylobacter coli</name>
    <dbReference type="NCBI Taxonomy" id="195"/>
    <lineage>
        <taxon>Bacteria</taxon>
        <taxon>Pseudomonadati</taxon>
        <taxon>Campylobacterota</taxon>
        <taxon>Epsilonproteobacteria</taxon>
        <taxon>Campylobacterales</taxon>
        <taxon>Campylobacteraceae</taxon>
        <taxon>Campylobacter</taxon>
    </lineage>
</organism>
<dbReference type="SUPFAM" id="SSF100950">
    <property type="entry name" value="NagB/RpiA/CoA transferase-like"/>
    <property type="match status" value="1"/>
</dbReference>
<evidence type="ECO:0000313" key="10">
    <source>
        <dbReference type="EMBL" id="AKT72583.1"/>
    </source>
</evidence>
<dbReference type="EC" id="3.1.1.31" evidence="5 7"/>
<reference evidence="10" key="1">
    <citation type="journal article" date="2015" name="Mol. Microbiol.">
        <title>A transferable plasticity region in Campylobacter coli allows isolates of an otherwise non-glycolytic food-borne pathogen to catabolize glucose.</title>
        <authorList>
            <person name="Vorwerk H."/>
            <person name="Huber C."/>
            <person name="Mohr J."/>
            <person name="Bunk B."/>
            <person name="Bhuju S."/>
            <person name="Wensel O."/>
            <person name="Sproer C."/>
            <person name="Fruth A."/>
            <person name="Flieger A."/>
            <person name="Schmidt-Hohagen K."/>
            <person name="Schomburg D."/>
            <person name="Eisenreich W."/>
            <person name="Hofreuter D."/>
        </authorList>
    </citation>
    <scope>NUCLEOTIDE SEQUENCE</scope>
    <source>
        <strain evidence="11">CH143</strain>
        <strain evidence="9">CHW467</strain>
        <strain evidence="10">CHW470</strain>
        <strain evidence="12">CHW475</strain>
    </source>
</reference>
<dbReference type="PANTHER" id="PTHR11054">
    <property type="entry name" value="6-PHOSPHOGLUCONOLACTONASE"/>
    <property type="match status" value="1"/>
</dbReference>
<dbReference type="InterPro" id="IPR039104">
    <property type="entry name" value="6PGL"/>
</dbReference>
<evidence type="ECO:0000313" key="12">
    <source>
        <dbReference type="EMBL" id="AKT72613.1"/>
    </source>
</evidence>
<dbReference type="Proteomes" id="UP000361993">
    <property type="component" value="Unassembled WGS sequence"/>
</dbReference>
<dbReference type="AlphaFoldDB" id="A0A0K1GZF8"/>
<evidence type="ECO:0000259" key="8">
    <source>
        <dbReference type="Pfam" id="PF01182"/>
    </source>
</evidence>
<comment type="catalytic activity">
    <reaction evidence="1 7">
        <text>6-phospho-D-glucono-1,5-lactone + H2O = 6-phospho-D-gluconate + H(+)</text>
        <dbReference type="Rhea" id="RHEA:12556"/>
        <dbReference type="ChEBI" id="CHEBI:15377"/>
        <dbReference type="ChEBI" id="CHEBI:15378"/>
        <dbReference type="ChEBI" id="CHEBI:57955"/>
        <dbReference type="ChEBI" id="CHEBI:58759"/>
        <dbReference type="EC" id="3.1.1.31"/>
    </reaction>
</comment>
<dbReference type="PATRIC" id="fig|195.411.peg.1421"/>
<protein>
    <recommendedName>
        <fullName evidence="6 7">6-phosphogluconolactonase</fullName>
        <shortName evidence="7">6PGL</shortName>
        <ecNumber evidence="5 7">3.1.1.31</ecNumber>
    </recommendedName>
</protein>
<dbReference type="UniPathway" id="UPA00115">
    <property type="reaction ID" value="UER00409"/>
</dbReference>
<sequence>MAFQLYRFENTQECELALAKAVASLLKKHLLHKNSINLAFSGGKSPIGFLELLNQEDCAWDRCNISLVDERIVNLDDENSNTRLIATHFLKNLAKKSHFQAYFENPNIPLDELVDKANAYYKQPDIAILGMGLDGHTASLFPEAEEFEWALKTKQNIVLISPKNAPYKRLSMSLSALEKCEELFLSIATEEKLEILNQALKVINPKFPISYILHSRKVKCNVYFSK</sequence>
<comment type="pathway">
    <text evidence="3 7">Carbohydrate degradation; pentose phosphate pathway; D-ribulose 5-phosphate from D-glucose 6-phosphate (oxidative stage): step 2/3.</text>
</comment>
<dbReference type="InterPro" id="IPR005900">
    <property type="entry name" value="6-phosphogluconolactonase_DevB"/>
</dbReference>
<evidence type="ECO:0000256" key="6">
    <source>
        <dbReference type="ARBA" id="ARBA00020337"/>
    </source>
</evidence>
<name>A0A0K1GZF8_CAMCO</name>
<feature type="domain" description="Glucosamine/galactosamine-6-phosphate isomerase" evidence="8">
    <location>
        <begin position="11"/>
        <end position="214"/>
    </location>
</feature>
<dbReference type="InterPro" id="IPR037171">
    <property type="entry name" value="NagB/RpiA_transferase-like"/>
</dbReference>
<dbReference type="EMBL" id="KT001107">
    <property type="protein sequence ID" value="AKT72564.1"/>
    <property type="molecule type" value="Genomic_DNA"/>
</dbReference>